<keyword evidence="4" id="KW-1185">Reference proteome</keyword>
<feature type="chain" id="PRO_5047105318" evidence="1">
    <location>
        <begin position="23"/>
        <end position="449"/>
    </location>
</feature>
<dbReference type="NCBIfam" id="NF038128">
    <property type="entry name" value="choice_anch_J"/>
    <property type="match status" value="1"/>
</dbReference>
<sequence>MKNYTFQFLLMMLSLAVLESCANDEVKIPVLSCNQPDIPVNKTVTEIKDVTAKIVAQYPYDDVIEGYVVSSDENGNFFKTISFQTLATATTPSIGFSVPVDVTNLYVDYRLGNKVYVKLKNQHTDLYYGGLRIGGLYVNAYNQGGVGRLSQNDYKKVLFPSCTNVKEEQLIRSIDLGEINDSHLNTLIELSDVQFIESAIGRHYFEETNNVGGATNWNLVDKNGNQMIFRTSSFADFSKSIVPEGSGKVRGVLTKYAADYQLMARKETDVNMSGKRNIPFFVEDFQSVSDGTNLSLPGWSNIIQAGAIVWKGGITSTNGYAEFAITGTKVVSNIVWLISPKIDMDTHTNETLSFRTAQHHLDVDSPLNTLEVYISDNFDGVNISAAKWTRISAKIPTQATPWYQFIGSGSIDLSAYTGKINIAFKYIGSGRNLALDGAFQVDDVQIYGD</sequence>
<evidence type="ECO:0000259" key="2">
    <source>
        <dbReference type="Pfam" id="PF18942"/>
    </source>
</evidence>
<dbReference type="Proteomes" id="UP001574170">
    <property type="component" value="Unassembled WGS sequence"/>
</dbReference>
<feature type="signal peptide" evidence="1">
    <location>
        <begin position="1"/>
        <end position="22"/>
    </location>
</feature>
<gene>
    <name evidence="3" type="ORF">AAGV33_07500</name>
</gene>
<accession>A0ABV4TJR9</accession>
<dbReference type="Gene3D" id="2.60.120.200">
    <property type="match status" value="1"/>
</dbReference>
<reference evidence="3 4" key="1">
    <citation type="submission" date="2024-04" db="EMBL/GenBank/DDBJ databases">
        <title>New Clade of Flavobacterium.</title>
        <authorList>
            <person name="Matos L."/>
            <person name="Proenca D.N."/>
            <person name="Fransisco R.M."/>
            <person name="Chung A.P."/>
            <person name="Maccario L."/>
            <person name="Sorensen S.J."/>
            <person name="Morais P.V."/>
        </authorList>
    </citation>
    <scope>NUCLEOTIDE SEQUENCE [LARGE SCALE GENOMIC DNA]</scope>
    <source>
        <strain evidence="3 4">FBOR7N2.3</strain>
    </source>
</reference>
<comment type="caution">
    <text evidence="3">The sequence shown here is derived from an EMBL/GenBank/DDBJ whole genome shotgun (WGS) entry which is preliminary data.</text>
</comment>
<protein>
    <submittedName>
        <fullName evidence="3">DUF5689 domain-containing protein</fullName>
    </submittedName>
</protein>
<evidence type="ECO:0000313" key="4">
    <source>
        <dbReference type="Proteomes" id="UP001574170"/>
    </source>
</evidence>
<keyword evidence="1" id="KW-0732">Signal</keyword>
<organism evidence="3 4">
    <name type="scientific">Flavobacterium magnesitis</name>
    <dbReference type="NCBI Taxonomy" id="3138077"/>
    <lineage>
        <taxon>Bacteria</taxon>
        <taxon>Pseudomonadati</taxon>
        <taxon>Bacteroidota</taxon>
        <taxon>Flavobacteriia</taxon>
        <taxon>Flavobacteriales</taxon>
        <taxon>Flavobacteriaceae</taxon>
        <taxon>Flavobacterium</taxon>
    </lineage>
</organism>
<feature type="domain" description="DUF5689" evidence="2">
    <location>
        <begin position="41"/>
        <end position="270"/>
    </location>
</feature>
<name>A0ABV4TJR9_9FLAO</name>
<evidence type="ECO:0000256" key="1">
    <source>
        <dbReference type="SAM" id="SignalP"/>
    </source>
</evidence>
<dbReference type="Pfam" id="PF18942">
    <property type="entry name" value="DUF5689"/>
    <property type="match status" value="1"/>
</dbReference>
<evidence type="ECO:0000313" key="3">
    <source>
        <dbReference type="EMBL" id="MFA9194249.1"/>
    </source>
</evidence>
<proteinExistence type="predicted"/>
<dbReference type="InterPro" id="IPR043744">
    <property type="entry name" value="DUF5689"/>
</dbReference>
<dbReference type="RefSeq" id="WP_373391353.1">
    <property type="nucleotide sequence ID" value="NZ_JBCFQJ010000003.1"/>
</dbReference>
<dbReference type="EMBL" id="JBCFQK010000008">
    <property type="protein sequence ID" value="MFA9194249.1"/>
    <property type="molecule type" value="Genomic_DNA"/>
</dbReference>